<protein>
    <submittedName>
        <fullName evidence="1">Uncharacterized protein</fullName>
    </submittedName>
</protein>
<comment type="caution">
    <text evidence="1">The sequence shown here is derived from an EMBL/GenBank/DDBJ whole genome shotgun (WGS) entry which is preliminary data.</text>
</comment>
<dbReference type="RefSeq" id="XP_043124973.1">
    <property type="nucleotide sequence ID" value="XM_043269038.1"/>
</dbReference>
<name>A0A9P3BY34_ASPVI</name>
<accession>A0A9P3BY34</accession>
<evidence type="ECO:0000313" key="2">
    <source>
        <dbReference type="Proteomes" id="UP000710440"/>
    </source>
</evidence>
<organism evidence="1 2">
    <name type="scientific">Aspergillus viridinutans</name>
    <dbReference type="NCBI Taxonomy" id="75553"/>
    <lineage>
        <taxon>Eukaryota</taxon>
        <taxon>Fungi</taxon>
        <taxon>Dikarya</taxon>
        <taxon>Ascomycota</taxon>
        <taxon>Pezizomycotina</taxon>
        <taxon>Eurotiomycetes</taxon>
        <taxon>Eurotiomycetidae</taxon>
        <taxon>Eurotiales</taxon>
        <taxon>Aspergillaceae</taxon>
        <taxon>Aspergillus</taxon>
        <taxon>Aspergillus subgen. Fumigati</taxon>
    </lineage>
</organism>
<dbReference type="Proteomes" id="UP000710440">
    <property type="component" value="Unassembled WGS sequence"/>
</dbReference>
<dbReference type="AlphaFoldDB" id="A0A9P3BY34"/>
<gene>
    <name evidence="1" type="ORF">Aspvir_005828</name>
</gene>
<keyword evidence="2" id="KW-1185">Reference proteome</keyword>
<reference evidence="1 2" key="1">
    <citation type="submission" date="2021-02" db="EMBL/GenBank/DDBJ databases">
        <title>Pan-genome distribution and transcriptional activeness of fungal secondary metabolism genes in Aspergillus section Fumigati.</title>
        <authorList>
            <person name="Takahashi H."/>
            <person name="Umemura M."/>
            <person name="Ninomiya A."/>
            <person name="Kusuya Y."/>
            <person name="Urayama S."/>
            <person name="Shimizu M."/>
            <person name="Watanabe A."/>
            <person name="Kamei K."/>
            <person name="Yaguchi T."/>
            <person name="Hagiwara D."/>
        </authorList>
    </citation>
    <scope>NUCLEOTIDE SEQUENCE [LARGE SCALE GENOMIC DNA]</scope>
    <source>
        <strain evidence="1 2">IFM 47045</strain>
    </source>
</reference>
<dbReference type="OrthoDB" id="294702at2759"/>
<dbReference type="EMBL" id="BOPL01000003">
    <property type="protein sequence ID" value="GIK01787.1"/>
    <property type="molecule type" value="Genomic_DNA"/>
</dbReference>
<evidence type="ECO:0000313" key="1">
    <source>
        <dbReference type="EMBL" id="GIK01787.1"/>
    </source>
</evidence>
<proteinExistence type="predicted"/>
<sequence length="66" mass="7176">MQTLAARERSAGGRVSVRTYFAAKDALVGGRGKKAVDYVSTTVDGTDHDTLVQSVEVWEEIFSSVR</sequence>
<dbReference type="GeneID" id="66933810"/>